<sequence length="519" mass="53607">MAEGPELIASSPEGESPKNSSGTADASSTTNAPSTAGAAIRADAADAATSGSDAYLERRTLRGGSAGPLLLTGLGVAYVVSGDFSGWDSGLAEGGFGGLAIAAVLMGLMYTCLVFALAELAAILPTAGGGYGFARRALGPWGGFLTGTAILIEYVLAPAAISLFIGEYVESLGLFGLESGWPVYLACFVLFIGIHLWGVGEALRFSLVVTAVAVAALIVFALAAGSEFSADSLNDIPADRDAFGANSWLPFGVLGIWAAFPFGMWFFLGVEGVPLAAEETRDPARTLPKAMAWSMGILLLLALVTFVTATGARGSAAISGVGDPLVQALQPDGEPTVFSRIVNYAGLAGLVASFFSLTYAGSRQLFALSRAGYLPRVLSLTNRRKSPYLGLLVPGALGFTLAAASGDGARMLNVAVFGATISYALMSLSHLVLRRREPELARPYRTPGGMVTSSIAFILACSALAATFLVDQRAAFITLGVYGVALAYFAFYSRHRLVAAAPEEEFAALAAAQADLTRD</sequence>
<proteinExistence type="predicted"/>
<feature type="transmembrane region" description="Helical" evidence="7">
    <location>
        <begin position="181"/>
        <end position="200"/>
    </location>
</feature>
<feature type="transmembrane region" description="Helical" evidence="7">
    <location>
        <begin position="290"/>
        <end position="309"/>
    </location>
</feature>
<evidence type="ECO:0000256" key="2">
    <source>
        <dbReference type="ARBA" id="ARBA00022475"/>
    </source>
</evidence>
<comment type="subcellular location">
    <subcellularLocation>
        <location evidence="1">Cell membrane</location>
        <topology evidence="1">Multi-pass membrane protein</topology>
    </subcellularLocation>
</comment>
<feature type="transmembrane region" description="Helical" evidence="7">
    <location>
        <begin position="99"/>
        <end position="124"/>
    </location>
</feature>
<feature type="transmembrane region" description="Helical" evidence="7">
    <location>
        <begin position="144"/>
        <end position="169"/>
    </location>
</feature>
<feature type="transmembrane region" description="Helical" evidence="7">
    <location>
        <begin position="68"/>
        <end position="87"/>
    </location>
</feature>
<feature type="transmembrane region" description="Helical" evidence="7">
    <location>
        <begin position="248"/>
        <end position="270"/>
    </location>
</feature>
<feature type="transmembrane region" description="Helical" evidence="7">
    <location>
        <begin position="412"/>
        <end position="433"/>
    </location>
</feature>
<evidence type="ECO:0000313" key="8">
    <source>
        <dbReference type="EMBL" id="MBB5938871.1"/>
    </source>
</evidence>
<keyword evidence="9" id="KW-1185">Reference proteome</keyword>
<feature type="region of interest" description="Disordered" evidence="6">
    <location>
        <begin position="1"/>
        <end position="35"/>
    </location>
</feature>
<reference evidence="8 9" key="1">
    <citation type="submission" date="2020-08" db="EMBL/GenBank/DDBJ databases">
        <title>Genomic Encyclopedia of Type Strains, Phase III (KMG-III): the genomes of soil and plant-associated and newly described type strains.</title>
        <authorList>
            <person name="Whitman W."/>
        </authorList>
    </citation>
    <scope>NUCLEOTIDE SEQUENCE [LARGE SCALE GENOMIC DNA]</scope>
    <source>
        <strain evidence="8 9">CECT 8305</strain>
    </source>
</reference>
<feature type="compositionally biased region" description="Polar residues" evidence="6">
    <location>
        <begin position="17"/>
        <end position="33"/>
    </location>
</feature>
<dbReference type="GO" id="GO:0005886">
    <property type="term" value="C:plasma membrane"/>
    <property type="evidence" value="ECO:0007669"/>
    <property type="project" value="UniProtKB-SubCell"/>
</dbReference>
<dbReference type="PIRSF" id="PIRSF006060">
    <property type="entry name" value="AA_transporter"/>
    <property type="match status" value="1"/>
</dbReference>
<evidence type="ECO:0000256" key="1">
    <source>
        <dbReference type="ARBA" id="ARBA00004651"/>
    </source>
</evidence>
<accession>A0A7W9QEX0</accession>
<name>A0A7W9QEX0_9ACTN</name>
<feature type="transmembrane region" description="Helical" evidence="7">
    <location>
        <begin position="474"/>
        <end position="492"/>
    </location>
</feature>
<dbReference type="Proteomes" id="UP000588098">
    <property type="component" value="Unassembled WGS sequence"/>
</dbReference>
<keyword evidence="5 7" id="KW-0472">Membrane</keyword>
<dbReference type="Gene3D" id="1.20.1740.10">
    <property type="entry name" value="Amino acid/polyamine transporter I"/>
    <property type="match status" value="1"/>
</dbReference>
<dbReference type="AlphaFoldDB" id="A0A7W9QEX0"/>
<keyword evidence="4 7" id="KW-1133">Transmembrane helix</keyword>
<dbReference type="InterPro" id="IPR004757">
    <property type="entry name" value="EtNH_permease"/>
</dbReference>
<dbReference type="GO" id="GO:0022857">
    <property type="term" value="F:transmembrane transporter activity"/>
    <property type="evidence" value="ECO:0007669"/>
    <property type="project" value="InterPro"/>
</dbReference>
<organism evidence="8 9">
    <name type="scientific">Streptomyces zagrosensis</name>
    <dbReference type="NCBI Taxonomy" id="1042984"/>
    <lineage>
        <taxon>Bacteria</taxon>
        <taxon>Bacillati</taxon>
        <taxon>Actinomycetota</taxon>
        <taxon>Actinomycetes</taxon>
        <taxon>Kitasatosporales</taxon>
        <taxon>Streptomycetaceae</taxon>
        <taxon>Streptomyces</taxon>
    </lineage>
</organism>
<dbReference type="InterPro" id="IPR050367">
    <property type="entry name" value="APC_superfamily"/>
</dbReference>
<evidence type="ECO:0000256" key="7">
    <source>
        <dbReference type="SAM" id="Phobius"/>
    </source>
</evidence>
<evidence type="ECO:0000256" key="4">
    <source>
        <dbReference type="ARBA" id="ARBA00022989"/>
    </source>
</evidence>
<dbReference type="PANTHER" id="PTHR42770">
    <property type="entry name" value="AMINO ACID TRANSPORTER-RELATED"/>
    <property type="match status" value="1"/>
</dbReference>
<keyword evidence="2" id="KW-1003">Cell membrane</keyword>
<feature type="transmembrane region" description="Helical" evidence="7">
    <location>
        <begin position="341"/>
        <end position="360"/>
    </location>
</feature>
<dbReference type="RefSeq" id="WP_184577054.1">
    <property type="nucleotide sequence ID" value="NZ_JACHJL010000019.1"/>
</dbReference>
<feature type="transmembrane region" description="Helical" evidence="7">
    <location>
        <begin position="445"/>
        <end position="468"/>
    </location>
</feature>
<dbReference type="NCBIfam" id="TIGR00908">
    <property type="entry name" value="2A0305"/>
    <property type="match status" value="1"/>
</dbReference>
<dbReference type="EMBL" id="JACHJL010000019">
    <property type="protein sequence ID" value="MBB5938871.1"/>
    <property type="molecule type" value="Genomic_DNA"/>
</dbReference>
<evidence type="ECO:0000256" key="6">
    <source>
        <dbReference type="SAM" id="MobiDB-lite"/>
    </source>
</evidence>
<dbReference type="Pfam" id="PF13520">
    <property type="entry name" value="AA_permease_2"/>
    <property type="match status" value="1"/>
</dbReference>
<keyword evidence="3 7" id="KW-0812">Transmembrane</keyword>
<dbReference type="InterPro" id="IPR002293">
    <property type="entry name" value="AA/rel_permease1"/>
</dbReference>
<protein>
    <submittedName>
        <fullName evidence="8">Ethanolamine permease</fullName>
    </submittedName>
</protein>
<evidence type="ECO:0000313" key="9">
    <source>
        <dbReference type="Proteomes" id="UP000588098"/>
    </source>
</evidence>
<gene>
    <name evidence="8" type="ORF">FHS42_005962</name>
</gene>
<evidence type="ECO:0000256" key="5">
    <source>
        <dbReference type="ARBA" id="ARBA00023136"/>
    </source>
</evidence>
<feature type="transmembrane region" description="Helical" evidence="7">
    <location>
        <begin position="207"/>
        <end position="228"/>
    </location>
</feature>
<comment type="caution">
    <text evidence="8">The sequence shown here is derived from an EMBL/GenBank/DDBJ whole genome shotgun (WGS) entry which is preliminary data.</text>
</comment>
<feature type="transmembrane region" description="Helical" evidence="7">
    <location>
        <begin position="388"/>
        <end position="406"/>
    </location>
</feature>
<dbReference type="PANTHER" id="PTHR42770:SF7">
    <property type="entry name" value="MEMBRANE PROTEIN"/>
    <property type="match status" value="1"/>
</dbReference>
<evidence type="ECO:0000256" key="3">
    <source>
        <dbReference type="ARBA" id="ARBA00022692"/>
    </source>
</evidence>